<evidence type="ECO:0000313" key="3">
    <source>
        <dbReference type="EMBL" id="KAF0983504.1"/>
    </source>
</evidence>
<feature type="coiled-coil region" evidence="1">
    <location>
        <begin position="345"/>
        <end position="439"/>
    </location>
</feature>
<comment type="caution">
    <text evidence="3">The sequence shown here is derived from an EMBL/GenBank/DDBJ whole genome shotgun (WGS) entry which is preliminary data.</text>
</comment>
<dbReference type="VEuPathDB" id="AmoebaDB:FDP41_010569"/>
<keyword evidence="4" id="KW-1185">Reference proteome</keyword>
<dbReference type="PROSITE" id="PS50096">
    <property type="entry name" value="IQ"/>
    <property type="match status" value="1"/>
</dbReference>
<dbReference type="OrthoDB" id="2136082at2759"/>
<dbReference type="EMBL" id="VFQX01000006">
    <property type="protein sequence ID" value="KAF0983504.1"/>
    <property type="molecule type" value="Genomic_DNA"/>
</dbReference>
<keyword evidence="1" id="KW-0175">Coiled coil</keyword>
<feature type="compositionally biased region" description="Low complexity" evidence="2">
    <location>
        <begin position="44"/>
        <end position="57"/>
    </location>
</feature>
<feature type="compositionally biased region" description="Low complexity" evidence="2">
    <location>
        <begin position="1"/>
        <end position="11"/>
    </location>
</feature>
<feature type="region of interest" description="Disordered" evidence="2">
    <location>
        <begin position="781"/>
        <end position="892"/>
    </location>
</feature>
<sequence>MFLQSRYSNNNYEEDSEEELEGGSSALIGNPYDSLIEEEEDEIQQSLNLVQQPQQPSESQKHQHGFLNTSLHNSTGGTSKDETALQSSKINSSINNKTANNNNISTSVRGSPHSSLFFKHHSEGCLETTSASSNKENQKENFKFEDRKVFERDPFEVHSTRSDRSNKNQIMFGHHQNLTRNDSADDLFEIQKAQYGEIERPRSARPSSAGTRPSSAGSVKAKQQYKLSSIPHPKNFPIASSRSTNSVLDKNGLSKKQVVQNYLSNVNKHMKKRTIPSNFYKDPEGMYMDLQELRQEMALLRKENQNLKTLAQKSEADSIRKQKQVEELLRAHALVETKGTRYENLFKEVNLVKNLKSRIRELEKALSEKDTEFQRIKLDSRYTRVRELETELKAYYTESRRLQKVVEDLEQERVAMQDLEEENEKMNKQNLKLRELIVKMKQVQDYYKEQNSHLAEENRQLQDNHGISSELSMREHQIEELTLKLKELQQKLDDSNQTNSELKVSNSELQRISDEIQFQSNTVKKENSDLKNKLEELKKNFESQLEEQKRQIDLLHREKENICKERELQSQSSQILRSSVVSFEQQVAEKEREIQFLKAQLKEKHELADSRSLELMNLRNQCEEKDKEISQFQSKMKDLRKANTVLLDEISTLKEQQAQHQHIGGVSMIETVPYPYPPIGIPNQNSAAVEEKIEDVLSPPQRQVGQLAVEQEENFDVGGNYSFDEEDQRESTDSIYDEAATQMQRLARGFLARRRFKKLREEQAATLHKAKEPSLGGVTIITDDKSEHGAPPSQAMGSELDNKTSSENALNLNSSQALAQTQNSTIVEEETFEEPHQHSSYDEFGGSLEDQNFDNSYIQEEPINFDDDNDRGYEDDDFGLDTSHHTSYDEEW</sequence>
<evidence type="ECO:0000256" key="1">
    <source>
        <dbReference type="SAM" id="Coils"/>
    </source>
</evidence>
<dbReference type="Gene3D" id="1.20.5.190">
    <property type="match status" value="1"/>
</dbReference>
<organism evidence="3 4">
    <name type="scientific">Naegleria fowleri</name>
    <name type="common">Brain eating amoeba</name>
    <dbReference type="NCBI Taxonomy" id="5763"/>
    <lineage>
        <taxon>Eukaryota</taxon>
        <taxon>Discoba</taxon>
        <taxon>Heterolobosea</taxon>
        <taxon>Tetramitia</taxon>
        <taxon>Eutetramitia</taxon>
        <taxon>Vahlkampfiidae</taxon>
        <taxon>Naegleria</taxon>
    </lineage>
</organism>
<evidence type="ECO:0000313" key="4">
    <source>
        <dbReference type="Proteomes" id="UP000444721"/>
    </source>
</evidence>
<feature type="compositionally biased region" description="Polar residues" evidence="2">
    <location>
        <begin position="803"/>
        <end position="826"/>
    </location>
</feature>
<feature type="coiled-coil region" evidence="1">
    <location>
        <begin position="471"/>
        <end position="656"/>
    </location>
</feature>
<feature type="compositionally biased region" description="Polar residues" evidence="2">
    <location>
        <begin position="66"/>
        <end position="78"/>
    </location>
</feature>
<dbReference type="VEuPathDB" id="AmoebaDB:NF0118050"/>
<feature type="region of interest" description="Disordered" evidence="2">
    <location>
        <begin position="1"/>
        <end position="85"/>
    </location>
</feature>
<feature type="compositionally biased region" description="Basic and acidic residues" evidence="2">
    <location>
        <begin position="882"/>
        <end position="892"/>
    </location>
</feature>
<dbReference type="AlphaFoldDB" id="A0A6A5CAE5"/>
<feature type="compositionally biased region" description="Acidic residues" evidence="2">
    <location>
        <begin position="12"/>
        <end position="21"/>
    </location>
</feature>
<dbReference type="Pfam" id="PF00612">
    <property type="entry name" value="IQ"/>
    <property type="match status" value="1"/>
</dbReference>
<feature type="region of interest" description="Disordered" evidence="2">
    <location>
        <begin position="195"/>
        <end position="223"/>
    </location>
</feature>
<feature type="compositionally biased region" description="Polar residues" evidence="2">
    <location>
        <begin position="849"/>
        <end position="858"/>
    </location>
</feature>
<proteinExistence type="predicted"/>
<feature type="coiled-coil region" evidence="1">
    <location>
        <begin position="290"/>
        <end position="317"/>
    </location>
</feature>
<feature type="compositionally biased region" description="Polar residues" evidence="2">
    <location>
        <begin position="205"/>
        <end position="217"/>
    </location>
</feature>
<accession>A0A6A5CAE5</accession>
<dbReference type="RefSeq" id="XP_044568217.1">
    <property type="nucleotide sequence ID" value="XM_044700881.1"/>
</dbReference>
<evidence type="ECO:0000256" key="2">
    <source>
        <dbReference type="SAM" id="MobiDB-lite"/>
    </source>
</evidence>
<name>A0A6A5CAE5_NAEFO</name>
<dbReference type="GeneID" id="68117784"/>
<dbReference type="Proteomes" id="UP000444721">
    <property type="component" value="Unassembled WGS sequence"/>
</dbReference>
<reference evidence="3 4" key="1">
    <citation type="journal article" date="2019" name="Sci. Rep.">
        <title>Nanopore sequencing improves the draft genome of the human pathogenic amoeba Naegleria fowleri.</title>
        <authorList>
            <person name="Liechti N."/>
            <person name="Schurch N."/>
            <person name="Bruggmann R."/>
            <person name="Wittwer M."/>
        </authorList>
    </citation>
    <scope>NUCLEOTIDE SEQUENCE [LARGE SCALE GENOMIC DNA]</scope>
    <source>
        <strain evidence="3 4">ATCC 30894</strain>
    </source>
</reference>
<dbReference type="InterPro" id="IPR000048">
    <property type="entry name" value="IQ_motif_EF-hand-BS"/>
</dbReference>
<feature type="compositionally biased region" description="Acidic residues" evidence="2">
    <location>
        <begin position="863"/>
        <end position="879"/>
    </location>
</feature>
<dbReference type="VEuPathDB" id="AmoebaDB:NfTy_013130"/>
<gene>
    <name evidence="3" type="ORF">FDP41_010569</name>
</gene>
<protein>
    <submittedName>
        <fullName evidence="3">Uncharacterized protein</fullName>
    </submittedName>
</protein>